<reference evidence="1" key="1">
    <citation type="submission" date="2020-09" db="EMBL/GenBank/DDBJ databases">
        <title>Genome-Enabled Discovery of Anthraquinone Biosynthesis in Senna tora.</title>
        <authorList>
            <person name="Kang S.-H."/>
            <person name="Pandey R.P."/>
            <person name="Lee C.-M."/>
            <person name="Sim J.-S."/>
            <person name="Jeong J.-T."/>
            <person name="Choi B.-S."/>
            <person name="Jung M."/>
            <person name="Ginzburg D."/>
            <person name="Zhao K."/>
            <person name="Won S.Y."/>
            <person name="Oh T.-J."/>
            <person name="Yu Y."/>
            <person name="Kim N.-H."/>
            <person name="Lee O.R."/>
            <person name="Lee T.-H."/>
            <person name="Bashyal P."/>
            <person name="Kim T.-S."/>
            <person name="Lee W.-H."/>
            <person name="Kawkins C."/>
            <person name="Kim C.-K."/>
            <person name="Kim J.S."/>
            <person name="Ahn B.O."/>
            <person name="Rhee S.Y."/>
            <person name="Sohng J.K."/>
        </authorList>
    </citation>
    <scope>NUCLEOTIDE SEQUENCE</scope>
    <source>
        <tissue evidence="1">Leaf</tissue>
    </source>
</reference>
<dbReference type="EMBL" id="JAAIUW010000004">
    <property type="protein sequence ID" value="KAF7835785.1"/>
    <property type="molecule type" value="Genomic_DNA"/>
</dbReference>
<organism evidence="1 2">
    <name type="scientific">Senna tora</name>
    <dbReference type="NCBI Taxonomy" id="362788"/>
    <lineage>
        <taxon>Eukaryota</taxon>
        <taxon>Viridiplantae</taxon>
        <taxon>Streptophyta</taxon>
        <taxon>Embryophyta</taxon>
        <taxon>Tracheophyta</taxon>
        <taxon>Spermatophyta</taxon>
        <taxon>Magnoliopsida</taxon>
        <taxon>eudicotyledons</taxon>
        <taxon>Gunneridae</taxon>
        <taxon>Pentapetalae</taxon>
        <taxon>rosids</taxon>
        <taxon>fabids</taxon>
        <taxon>Fabales</taxon>
        <taxon>Fabaceae</taxon>
        <taxon>Caesalpinioideae</taxon>
        <taxon>Cassia clade</taxon>
        <taxon>Senna</taxon>
    </lineage>
</organism>
<keyword evidence="2" id="KW-1185">Reference proteome</keyword>
<evidence type="ECO:0000313" key="2">
    <source>
        <dbReference type="Proteomes" id="UP000634136"/>
    </source>
</evidence>
<comment type="caution">
    <text evidence="1">The sequence shown here is derived from an EMBL/GenBank/DDBJ whole genome shotgun (WGS) entry which is preliminary data.</text>
</comment>
<name>A0A835CBV2_9FABA</name>
<protein>
    <submittedName>
        <fullName evidence="1">Uncharacterized protein</fullName>
    </submittedName>
</protein>
<proteinExistence type="predicted"/>
<sequence>MRRRVALLGIEYGASDLHAQLLATSSSFQIWHKRYL</sequence>
<accession>A0A835CBV2</accession>
<dbReference type="Proteomes" id="UP000634136">
    <property type="component" value="Unassembled WGS sequence"/>
</dbReference>
<gene>
    <name evidence="1" type="ORF">G2W53_010644</name>
</gene>
<evidence type="ECO:0000313" key="1">
    <source>
        <dbReference type="EMBL" id="KAF7835785.1"/>
    </source>
</evidence>
<dbReference type="AlphaFoldDB" id="A0A835CBV2"/>